<accession>K3Y3G9</accession>
<keyword evidence="3" id="KW-1185">Reference proteome</keyword>
<feature type="coiled-coil region" evidence="1">
    <location>
        <begin position="49"/>
        <end position="112"/>
    </location>
</feature>
<dbReference type="eggNOG" id="ENOG502R5GP">
    <property type="taxonomic scope" value="Eukaryota"/>
</dbReference>
<protein>
    <submittedName>
        <fullName evidence="2">Uncharacterized protein</fullName>
    </submittedName>
</protein>
<organism evidence="2 3">
    <name type="scientific">Setaria italica</name>
    <name type="common">Foxtail millet</name>
    <name type="synonym">Panicum italicum</name>
    <dbReference type="NCBI Taxonomy" id="4555"/>
    <lineage>
        <taxon>Eukaryota</taxon>
        <taxon>Viridiplantae</taxon>
        <taxon>Streptophyta</taxon>
        <taxon>Embryophyta</taxon>
        <taxon>Tracheophyta</taxon>
        <taxon>Spermatophyta</taxon>
        <taxon>Magnoliopsida</taxon>
        <taxon>Liliopsida</taxon>
        <taxon>Poales</taxon>
        <taxon>Poaceae</taxon>
        <taxon>PACMAD clade</taxon>
        <taxon>Panicoideae</taxon>
        <taxon>Panicodae</taxon>
        <taxon>Paniceae</taxon>
        <taxon>Cenchrinae</taxon>
        <taxon>Setaria</taxon>
    </lineage>
</organism>
<dbReference type="EnsemblPlants" id="KQL11496">
    <property type="protein sequence ID" value="KQL11496"/>
    <property type="gene ID" value="SETIT_008754mg"/>
</dbReference>
<dbReference type="Proteomes" id="UP000004995">
    <property type="component" value="Unassembled WGS sequence"/>
</dbReference>
<evidence type="ECO:0000313" key="2">
    <source>
        <dbReference type="EnsemblPlants" id="KQL11496"/>
    </source>
</evidence>
<sequence>MENQLSTLIEGEPPKSATKVVADVLDKNTKKNQFLQNVSIQTAQRMFDLQNVEAKLEVEKRANAELRSIVNKQREQMADLSKQVQETEQARIKNQEENKKKQAELEAKLELLLGQNRAS</sequence>
<dbReference type="FunCoup" id="K3Y3G9">
    <property type="interactions" value="647"/>
</dbReference>
<evidence type="ECO:0000256" key="1">
    <source>
        <dbReference type="SAM" id="Coils"/>
    </source>
</evidence>
<dbReference type="EMBL" id="AGNK02002617">
    <property type="status" value="NOT_ANNOTATED_CDS"/>
    <property type="molecule type" value="Genomic_DNA"/>
</dbReference>
<reference evidence="2" key="2">
    <citation type="submission" date="2018-08" db="UniProtKB">
        <authorList>
            <consortium name="EnsemblPlants"/>
        </authorList>
    </citation>
    <scope>IDENTIFICATION</scope>
    <source>
        <strain evidence="2">Yugu1</strain>
    </source>
</reference>
<dbReference type="OMA" id="NNAQPRF"/>
<evidence type="ECO:0000313" key="3">
    <source>
        <dbReference type="Proteomes" id="UP000004995"/>
    </source>
</evidence>
<keyword evidence="1" id="KW-0175">Coiled coil</keyword>
<dbReference type="AlphaFoldDB" id="K3Y3G9"/>
<name>K3Y3G9_SETIT</name>
<dbReference type="Gramene" id="KQL11496">
    <property type="protein sequence ID" value="KQL11496"/>
    <property type="gene ID" value="SETIT_008754mg"/>
</dbReference>
<proteinExistence type="predicted"/>
<dbReference type="HOGENOM" id="CLU_026612_8_1_1"/>
<reference evidence="3" key="1">
    <citation type="journal article" date="2012" name="Nat. Biotechnol.">
        <title>Reference genome sequence of the model plant Setaria.</title>
        <authorList>
            <person name="Bennetzen J.L."/>
            <person name="Schmutz J."/>
            <person name="Wang H."/>
            <person name="Percifield R."/>
            <person name="Hawkins J."/>
            <person name="Pontaroli A.C."/>
            <person name="Estep M."/>
            <person name="Feng L."/>
            <person name="Vaughn J.N."/>
            <person name="Grimwood J."/>
            <person name="Jenkins J."/>
            <person name="Barry K."/>
            <person name="Lindquist E."/>
            <person name="Hellsten U."/>
            <person name="Deshpande S."/>
            <person name="Wang X."/>
            <person name="Wu X."/>
            <person name="Mitros T."/>
            <person name="Triplett J."/>
            <person name="Yang X."/>
            <person name="Ye C.Y."/>
            <person name="Mauro-Herrera M."/>
            <person name="Wang L."/>
            <person name="Li P."/>
            <person name="Sharma M."/>
            <person name="Sharma R."/>
            <person name="Ronald P.C."/>
            <person name="Panaud O."/>
            <person name="Kellogg E.A."/>
            <person name="Brutnell T.P."/>
            <person name="Doust A.N."/>
            <person name="Tuskan G.A."/>
            <person name="Rokhsar D."/>
            <person name="Devos K.M."/>
        </authorList>
    </citation>
    <scope>NUCLEOTIDE SEQUENCE [LARGE SCALE GENOMIC DNA]</scope>
    <source>
        <strain evidence="3">cv. Yugu1</strain>
    </source>
</reference>
<dbReference type="InParanoid" id="K3Y3G9"/>